<proteinExistence type="predicted"/>
<evidence type="ECO:0000313" key="3">
    <source>
        <dbReference type="EMBL" id="CAB4317602.1"/>
    </source>
</evidence>
<protein>
    <submittedName>
        <fullName evidence="3">Uncharacterized protein</fullName>
    </submittedName>
</protein>
<reference evidence="5" key="1">
    <citation type="journal article" date="2020" name="Genome Biol.">
        <title>Gamete binning: chromosome-level and haplotype-resolved genome assembly enabled by high-throughput single-cell sequencing of gamete genomes.</title>
        <authorList>
            <person name="Campoy J.A."/>
            <person name="Sun H."/>
            <person name="Goel M."/>
            <person name="Jiao W.-B."/>
            <person name="Folz-Donahue K."/>
            <person name="Wang N."/>
            <person name="Rubio M."/>
            <person name="Liu C."/>
            <person name="Kukat C."/>
            <person name="Ruiz D."/>
            <person name="Huettel B."/>
            <person name="Schneeberger K."/>
        </authorList>
    </citation>
    <scope>NUCLEOTIDE SEQUENCE [LARGE SCALE GENOMIC DNA]</scope>
    <source>
        <strain evidence="5">cv. Rojo Pasion</strain>
    </source>
</reference>
<accession>A0A6J5XZ94</accession>
<dbReference type="EMBL" id="CAEKKB010000007">
    <property type="protein sequence ID" value="CAB4317602.1"/>
    <property type="molecule type" value="Genomic_DNA"/>
</dbReference>
<evidence type="ECO:0000313" key="4">
    <source>
        <dbReference type="Proteomes" id="UP000507222"/>
    </source>
</evidence>
<feature type="compositionally biased region" description="Low complexity" evidence="1">
    <location>
        <begin position="100"/>
        <end position="114"/>
    </location>
</feature>
<dbReference type="EMBL" id="CAEKDK010000007">
    <property type="protein sequence ID" value="CAB4287222.1"/>
    <property type="molecule type" value="Genomic_DNA"/>
</dbReference>
<reference evidence="3 4" key="2">
    <citation type="submission" date="2020-05" db="EMBL/GenBank/DDBJ databases">
        <authorList>
            <person name="Campoy J."/>
            <person name="Schneeberger K."/>
            <person name="Spophaly S."/>
        </authorList>
    </citation>
    <scope>NUCLEOTIDE SEQUENCE [LARGE SCALE GENOMIC DNA]</scope>
    <source>
        <strain evidence="3">PruArmRojPasFocal</strain>
    </source>
</reference>
<evidence type="ECO:0000256" key="1">
    <source>
        <dbReference type="SAM" id="MobiDB-lite"/>
    </source>
</evidence>
<feature type="region of interest" description="Disordered" evidence="1">
    <location>
        <begin position="99"/>
        <end position="121"/>
    </location>
</feature>
<keyword evidence="5" id="KW-1185">Reference proteome</keyword>
<evidence type="ECO:0000313" key="5">
    <source>
        <dbReference type="Proteomes" id="UP000507245"/>
    </source>
</evidence>
<gene>
    <name evidence="2" type="ORF">CURHAP_LOCUS45104</name>
    <name evidence="3" type="ORF">ORAREDHAP_LOCUS44444</name>
</gene>
<name>A0A6J5XZ94_PRUAR</name>
<organism evidence="3 5">
    <name type="scientific">Prunus armeniaca</name>
    <name type="common">Apricot</name>
    <name type="synonym">Armeniaca vulgaris</name>
    <dbReference type="NCBI Taxonomy" id="36596"/>
    <lineage>
        <taxon>Eukaryota</taxon>
        <taxon>Viridiplantae</taxon>
        <taxon>Streptophyta</taxon>
        <taxon>Embryophyta</taxon>
        <taxon>Tracheophyta</taxon>
        <taxon>Spermatophyta</taxon>
        <taxon>Magnoliopsida</taxon>
        <taxon>eudicotyledons</taxon>
        <taxon>Gunneridae</taxon>
        <taxon>Pentapetalae</taxon>
        <taxon>rosids</taxon>
        <taxon>fabids</taxon>
        <taxon>Rosales</taxon>
        <taxon>Rosaceae</taxon>
        <taxon>Amygdaloideae</taxon>
        <taxon>Amygdaleae</taxon>
        <taxon>Prunus</taxon>
    </lineage>
</organism>
<sequence length="121" mass="13404">MLAQSPTVLFTKLTLDLKKVVSSAQHNSNQWDPPVTAVTVPYHFSSAVYSSSKISVFIARLKKLTFWLHRPPRIHLATKINRIENAQDNKEIHVESVPKATCAAPPTPPTCEATRAQSATE</sequence>
<dbReference type="AlphaFoldDB" id="A0A6J5XZ94"/>
<dbReference type="Proteomes" id="UP000507222">
    <property type="component" value="Unassembled WGS sequence"/>
</dbReference>
<dbReference type="Proteomes" id="UP000507245">
    <property type="component" value="Unassembled WGS sequence"/>
</dbReference>
<evidence type="ECO:0000313" key="2">
    <source>
        <dbReference type="EMBL" id="CAB4287222.1"/>
    </source>
</evidence>